<dbReference type="RefSeq" id="WP_211949217.1">
    <property type="nucleotide sequence ID" value="NZ_CAJPUY010000016.1"/>
</dbReference>
<dbReference type="AlphaFoldDB" id="A0A916IXU1"/>
<feature type="domain" description="NmrA-like" evidence="1">
    <location>
        <begin position="9"/>
        <end position="276"/>
    </location>
</feature>
<accession>A0A916IXU1</accession>
<dbReference type="PANTHER" id="PTHR43162">
    <property type="match status" value="1"/>
</dbReference>
<dbReference type="PANTHER" id="PTHR43162:SF1">
    <property type="entry name" value="PRESTALK A DIFFERENTIATION PROTEIN A"/>
    <property type="match status" value="1"/>
</dbReference>
<sequence>MTTRSEHDSPILVTGAAGTVGAIGRSVTEMLLAQGHKVRAMVRREDARAEGLRRLGAEVVVGDLTDLASVHRAVEGCKRIYFGMSVSAAYLEATVNIAAVARHHGVEAIVNMSQMTVTQMSITETTDSPQHKLHWLAEQALSWSGLPVVTIRPTVFLEGFFQVLAAAGVRDSDALVLPLGSGHTAPISALDVAFAVALVLDDPAPHIGRAYNLTGHESADLTHFAKVFSEALGRTITYRDVPVDAWIGKLREAGFPAHVLAHFAAMAHLHQQGRYDRMTDDFTRLAGRVPMSMREFVQAHAAEFTRPAMAA</sequence>
<dbReference type="Gene3D" id="3.40.50.720">
    <property type="entry name" value="NAD(P)-binding Rossmann-like Domain"/>
    <property type="match status" value="1"/>
</dbReference>
<dbReference type="Proteomes" id="UP000672934">
    <property type="component" value="Unassembled WGS sequence"/>
</dbReference>
<dbReference type="SUPFAM" id="SSF51735">
    <property type="entry name" value="NAD(P)-binding Rossmann-fold domains"/>
    <property type="match status" value="1"/>
</dbReference>
<evidence type="ECO:0000259" key="1">
    <source>
        <dbReference type="Pfam" id="PF05368"/>
    </source>
</evidence>
<dbReference type="InterPro" id="IPR051604">
    <property type="entry name" value="Ergot_Alk_Oxidoreductase"/>
</dbReference>
<comment type="caution">
    <text evidence="2">The sequence shown here is derived from an EMBL/GenBank/DDBJ whole genome shotgun (WGS) entry which is preliminary data.</text>
</comment>
<keyword evidence="3" id="KW-1185">Reference proteome</keyword>
<organism evidence="2 3">
    <name type="scientific">Cupriavidus yeoncheonensis</name>
    <dbReference type="NCBI Taxonomy" id="1462994"/>
    <lineage>
        <taxon>Bacteria</taxon>
        <taxon>Pseudomonadati</taxon>
        <taxon>Pseudomonadota</taxon>
        <taxon>Betaproteobacteria</taxon>
        <taxon>Burkholderiales</taxon>
        <taxon>Burkholderiaceae</taxon>
        <taxon>Cupriavidus</taxon>
    </lineage>
</organism>
<dbReference type="Pfam" id="PF05368">
    <property type="entry name" value="NmrA"/>
    <property type="match status" value="1"/>
</dbReference>
<name>A0A916IXU1_9BURK</name>
<dbReference type="EMBL" id="CAJPUY010000016">
    <property type="protein sequence ID" value="CAG2150890.1"/>
    <property type="molecule type" value="Genomic_DNA"/>
</dbReference>
<dbReference type="InterPro" id="IPR008030">
    <property type="entry name" value="NmrA-like"/>
</dbReference>
<protein>
    <recommendedName>
        <fullName evidence="1">NmrA-like domain-containing protein</fullName>
    </recommendedName>
</protein>
<gene>
    <name evidence="2" type="ORF">LMG31506_04318</name>
</gene>
<evidence type="ECO:0000313" key="3">
    <source>
        <dbReference type="Proteomes" id="UP000672934"/>
    </source>
</evidence>
<evidence type="ECO:0000313" key="2">
    <source>
        <dbReference type="EMBL" id="CAG2150890.1"/>
    </source>
</evidence>
<reference evidence="2" key="1">
    <citation type="submission" date="2021-03" db="EMBL/GenBank/DDBJ databases">
        <authorList>
            <person name="Peeters C."/>
        </authorList>
    </citation>
    <scope>NUCLEOTIDE SEQUENCE</scope>
    <source>
        <strain evidence="2">LMG 31506</strain>
    </source>
</reference>
<proteinExistence type="predicted"/>
<dbReference type="InterPro" id="IPR036291">
    <property type="entry name" value="NAD(P)-bd_dom_sf"/>
</dbReference>